<dbReference type="Gene3D" id="3.90.1170.50">
    <property type="entry name" value="Aldehyde oxidase/xanthine dehydrogenase, a/b hammerhead"/>
    <property type="match status" value="1"/>
</dbReference>
<keyword evidence="1" id="KW-0560">Oxidoreductase</keyword>
<evidence type="ECO:0000313" key="2">
    <source>
        <dbReference type="Proteomes" id="UP000254877"/>
    </source>
</evidence>
<protein>
    <submittedName>
        <fullName evidence="1">Xanthine dehydrogenase subunit XdhA</fullName>
        <ecNumber evidence="1">1.17.1.4</ecNumber>
    </submittedName>
</protein>
<dbReference type="InterPro" id="IPR036856">
    <property type="entry name" value="Ald_Oxase/Xan_DH_a/b_sf"/>
</dbReference>
<reference evidence="1 2" key="1">
    <citation type="submission" date="2018-06" db="EMBL/GenBank/DDBJ databases">
        <authorList>
            <consortium name="Pathogen Informatics"/>
            <person name="Doyle S."/>
        </authorList>
    </citation>
    <scope>NUCLEOTIDE SEQUENCE [LARGE SCALE GENOMIC DNA]</scope>
    <source>
        <strain evidence="1 2">NCTC7928</strain>
    </source>
</reference>
<dbReference type="Proteomes" id="UP000254877">
    <property type="component" value="Unassembled WGS sequence"/>
</dbReference>
<dbReference type="SUPFAM" id="SSF54665">
    <property type="entry name" value="CO dehydrogenase molybdoprotein N-domain-like"/>
    <property type="match status" value="1"/>
</dbReference>
<dbReference type="EMBL" id="UGAB01000002">
    <property type="protein sequence ID" value="STF41225.1"/>
    <property type="molecule type" value="Genomic_DNA"/>
</dbReference>
<accession>A0A376LD74</accession>
<dbReference type="GO" id="GO:0004854">
    <property type="term" value="F:xanthine dehydrogenase activity"/>
    <property type="evidence" value="ECO:0007669"/>
    <property type="project" value="UniProtKB-EC"/>
</dbReference>
<evidence type="ECO:0000313" key="1">
    <source>
        <dbReference type="EMBL" id="STF41225.1"/>
    </source>
</evidence>
<gene>
    <name evidence="1" type="ORF">NCTC7928_01822</name>
</gene>
<dbReference type="EC" id="1.17.1.4" evidence="1"/>
<dbReference type="AlphaFoldDB" id="A0A376LD74"/>
<sequence>MEAREATATGESCMRVDAIAKVTGRARYTDDYVMAGMCYAKYVRSPIATWLCRKY</sequence>
<name>A0A376LD74_ECOLX</name>
<organism evidence="1 2">
    <name type="scientific">Escherichia coli</name>
    <dbReference type="NCBI Taxonomy" id="562"/>
    <lineage>
        <taxon>Bacteria</taxon>
        <taxon>Pseudomonadati</taxon>
        <taxon>Pseudomonadota</taxon>
        <taxon>Gammaproteobacteria</taxon>
        <taxon>Enterobacterales</taxon>
        <taxon>Enterobacteriaceae</taxon>
        <taxon>Escherichia</taxon>
    </lineage>
</organism>
<proteinExistence type="predicted"/>